<evidence type="ECO:0000313" key="2">
    <source>
        <dbReference type="EMBL" id="CCH42783.1"/>
    </source>
</evidence>
<gene>
    <name evidence="2" type="ORF">BN7_2327</name>
</gene>
<feature type="compositionally biased region" description="Basic and acidic residues" evidence="1">
    <location>
        <begin position="443"/>
        <end position="459"/>
    </location>
</feature>
<keyword evidence="3" id="KW-1185">Reference proteome</keyword>
<dbReference type="Proteomes" id="UP000009328">
    <property type="component" value="Unassembled WGS sequence"/>
</dbReference>
<organism evidence="2 3">
    <name type="scientific">Wickerhamomyces ciferrii (strain ATCC 14091 / BCRC 22168 / CBS 111 / JCM 3599 / NBRC 0793 / NRRL Y-1031 F-60-10)</name>
    <name type="common">Yeast</name>
    <name type="synonym">Pichia ciferrii</name>
    <dbReference type="NCBI Taxonomy" id="1206466"/>
    <lineage>
        <taxon>Eukaryota</taxon>
        <taxon>Fungi</taxon>
        <taxon>Dikarya</taxon>
        <taxon>Ascomycota</taxon>
        <taxon>Saccharomycotina</taxon>
        <taxon>Saccharomycetes</taxon>
        <taxon>Phaffomycetales</taxon>
        <taxon>Wickerhamomycetaceae</taxon>
        <taxon>Wickerhamomyces</taxon>
    </lineage>
</organism>
<reference evidence="2 3" key="1">
    <citation type="journal article" date="2012" name="Eukaryot. Cell">
        <title>Draft genome sequence of Wickerhamomyces ciferrii NRRL Y-1031 F-60-10.</title>
        <authorList>
            <person name="Schneider J."/>
            <person name="Andrea H."/>
            <person name="Blom J."/>
            <person name="Jaenicke S."/>
            <person name="Ruckert C."/>
            <person name="Schorsch C."/>
            <person name="Szczepanowski R."/>
            <person name="Farwick M."/>
            <person name="Goesmann A."/>
            <person name="Puhler A."/>
            <person name="Schaffer S."/>
            <person name="Tauch A."/>
            <person name="Kohler T."/>
            <person name="Brinkrolf K."/>
        </authorList>
    </citation>
    <scope>NUCLEOTIDE SEQUENCE [LARGE SCALE GENOMIC DNA]</scope>
    <source>
        <strain evidence="3">ATCC 14091 / BCRC 22168 / CBS 111 / JCM 3599 / NBRC 0793 / NRRL Y-1031 F-60-10</strain>
    </source>
</reference>
<dbReference type="AlphaFoldDB" id="K0KNW3"/>
<sequence length="809" mass="93506">MTYNDTPTTRHRSNAIIRTCIDVKRLTMSLNRDKEHQYNDPVVFTNELQTRYNNYSRYRYIKIDELSSNPEILINPNDSPKSNVIYERKESFYNSKLFYKDSQINTYKICQYCDPFEEMCDTHKNQKASIMRNGEKISYNINLPFFYDSLHHEYQKHLAIHHGILPNNSHIVTPFIGINQSGINQEGVDVSKSVMICPHRDDNQHDGPCLAQFKFDSTVRNPYEKYLEHVYYYHYKEPGTDVDFPIEALNYEKYDSDQIFYPYHLEKFIESLYFMNKECGKHHDGGLKLPTDDRLLFQILYQVHGGYGVDDMDEYRIETIVLYNEPPNSEQRKLTRKINSMRYLFDSSSIKNLFTQGKYSERLRRNPEDFIDIDSIISKNLPSFSPDGYPLQSIIQQKMNQEDSENGDVQDINHSDSSSEGEDFNQKNNSADVDSLYHVPHWPKNESTKEELEQGELQHEQTNNEPSSSEEEDSDSSVSDPEESAGLRRKNAIRRPDPSIRPSSLQRRGAIYRSRQRSDEDLDCATITPGLFANDQDNLSYQEHDDDVDNGFSDSNLTLTPTGYNSEIDQHTNDDDVVEEPLIQRSDSIDDELDDVPCELVGEDDIEEANIADHRRKQRGYITDILGYLVEATGPDDSVDDYTPVEAVSIEEEEKRQHLYETDIMDFFESLNDPSSHDISQDVADSIKNDQKNDELERAKLESVPIVESKPESKSESESESKPDFKAESKPEPKPESKSESPIIKEKSKQQIVPLPQSFSVERRLPERDQELNVLLRNGSNISDRLRRNINQRAAKFGPGGAGNRFMSS</sequence>
<dbReference type="HOGENOM" id="CLU_348581_0_0_1"/>
<feature type="compositionally biased region" description="Acidic residues" evidence="1">
    <location>
        <begin position="468"/>
        <end position="483"/>
    </location>
</feature>
<evidence type="ECO:0000256" key="1">
    <source>
        <dbReference type="SAM" id="MobiDB-lite"/>
    </source>
</evidence>
<name>K0KNW3_WICCF</name>
<feature type="region of interest" description="Disordered" evidence="1">
    <location>
        <begin position="696"/>
        <end position="761"/>
    </location>
</feature>
<dbReference type="InParanoid" id="K0KNW3"/>
<accession>K0KNW3</accession>
<evidence type="ECO:0000313" key="3">
    <source>
        <dbReference type="Proteomes" id="UP000009328"/>
    </source>
</evidence>
<proteinExistence type="predicted"/>
<protein>
    <submittedName>
        <fullName evidence="2">Uncharacterized protein</fullName>
    </submittedName>
</protein>
<dbReference type="EMBL" id="CAIF01000051">
    <property type="protein sequence ID" value="CCH42783.1"/>
    <property type="molecule type" value="Genomic_DNA"/>
</dbReference>
<comment type="caution">
    <text evidence="2">The sequence shown here is derived from an EMBL/GenBank/DDBJ whole genome shotgun (WGS) entry which is preliminary data.</text>
</comment>
<feature type="region of interest" description="Disordered" evidence="1">
    <location>
        <begin position="399"/>
        <end position="518"/>
    </location>
</feature>
<feature type="compositionally biased region" description="Basic and acidic residues" evidence="1">
    <location>
        <begin position="709"/>
        <end position="749"/>
    </location>
</feature>